<comment type="caution">
    <text evidence="1">The sequence shown here is derived from an EMBL/GenBank/DDBJ whole genome shotgun (WGS) entry which is preliminary data.</text>
</comment>
<proteinExistence type="predicted"/>
<dbReference type="AlphaFoldDB" id="A0A0A5GA16"/>
<protein>
    <submittedName>
        <fullName evidence="1">Uncharacterized protein</fullName>
    </submittedName>
</protein>
<keyword evidence="2" id="KW-1185">Reference proteome</keyword>
<reference evidence="1 2" key="1">
    <citation type="submission" date="2013-08" db="EMBL/GenBank/DDBJ databases">
        <authorList>
            <person name="Huang J."/>
            <person name="Wang G."/>
        </authorList>
    </citation>
    <scope>NUCLEOTIDE SEQUENCE [LARGE SCALE GENOMIC DNA]</scope>
    <source>
        <strain evidence="1 2">JSM 076056</strain>
    </source>
</reference>
<name>A0A0A5GA16_9BACI</name>
<evidence type="ECO:0000313" key="1">
    <source>
        <dbReference type="EMBL" id="KGX89986.1"/>
    </source>
</evidence>
<sequence>MYRSRGDEYYNKGFAHMSEPFIDYICVVRLMFNNAYLFQSLKLLKTELFAKFTRSLGYYEESLRNIIARNVNFILALTLGCFLY</sequence>
<dbReference type="STRING" id="1385510.GCA_000425205_03436"/>
<dbReference type="EMBL" id="AVPE01000018">
    <property type="protein sequence ID" value="KGX89986.1"/>
    <property type="molecule type" value="Genomic_DNA"/>
</dbReference>
<dbReference type="Proteomes" id="UP000030528">
    <property type="component" value="Unassembled WGS sequence"/>
</dbReference>
<evidence type="ECO:0000313" key="2">
    <source>
        <dbReference type="Proteomes" id="UP000030528"/>
    </source>
</evidence>
<accession>A0A0A5GA16</accession>
<organism evidence="1 2">
    <name type="scientific">Pontibacillus halophilus JSM 076056 = DSM 19796</name>
    <dbReference type="NCBI Taxonomy" id="1385510"/>
    <lineage>
        <taxon>Bacteria</taxon>
        <taxon>Bacillati</taxon>
        <taxon>Bacillota</taxon>
        <taxon>Bacilli</taxon>
        <taxon>Bacillales</taxon>
        <taxon>Bacillaceae</taxon>
        <taxon>Pontibacillus</taxon>
    </lineage>
</organism>
<gene>
    <name evidence="1" type="ORF">N781_08830</name>
</gene>